<keyword evidence="3 6" id="KW-0812">Transmembrane</keyword>
<comment type="subcellular location">
    <subcellularLocation>
        <location evidence="1">Cell membrane</location>
        <topology evidence="1">Multi-pass membrane protein</topology>
    </subcellularLocation>
</comment>
<dbReference type="GO" id="GO:0005886">
    <property type="term" value="C:plasma membrane"/>
    <property type="evidence" value="ECO:0007669"/>
    <property type="project" value="UniProtKB-SubCell"/>
</dbReference>
<feature type="transmembrane region" description="Helical" evidence="6">
    <location>
        <begin position="334"/>
        <end position="356"/>
    </location>
</feature>
<feature type="transmembrane region" description="Helical" evidence="6">
    <location>
        <begin position="109"/>
        <end position="127"/>
    </location>
</feature>
<dbReference type="InterPro" id="IPR011701">
    <property type="entry name" value="MFS"/>
</dbReference>
<evidence type="ECO:0000313" key="7">
    <source>
        <dbReference type="EMBL" id="KGM05875.1"/>
    </source>
</evidence>
<protein>
    <submittedName>
        <fullName evidence="7">Putative 2-acylglycerophosphoethanolamine acyltransferase/acyl-acyl carrier protein synthetase</fullName>
        <ecNumber evidence="7">6.2.1.20</ecNumber>
    </submittedName>
</protein>
<feature type="transmembrane region" description="Helical" evidence="6">
    <location>
        <begin position="186"/>
        <end position="209"/>
    </location>
</feature>
<feature type="transmembrane region" description="Helical" evidence="6">
    <location>
        <begin position="242"/>
        <end position="266"/>
    </location>
</feature>
<keyword evidence="4 6" id="KW-1133">Transmembrane helix</keyword>
<feature type="transmembrane region" description="Helical" evidence="6">
    <location>
        <begin position="12"/>
        <end position="30"/>
    </location>
</feature>
<feature type="transmembrane region" description="Helical" evidence="6">
    <location>
        <begin position="309"/>
        <end position="328"/>
    </location>
</feature>
<feature type="transmembrane region" description="Helical" evidence="6">
    <location>
        <begin position="86"/>
        <end position="103"/>
    </location>
</feature>
<feature type="transmembrane region" description="Helical" evidence="6">
    <location>
        <begin position="377"/>
        <end position="395"/>
    </location>
</feature>
<dbReference type="Gene3D" id="1.20.1250.20">
    <property type="entry name" value="MFS general substrate transporter like domains"/>
    <property type="match status" value="1"/>
</dbReference>
<feature type="transmembrane region" description="Helical" evidence="6">
    <location>
        <begin position="147"/>
        <end position="166"/>
    </location>
</feature>
<evidence type="ECO:0000256" key="6">
    <source>
        <dbReference type="SAM" id="Phobius"/>
    </source>
</evidence>
<dbReference type="GO" id="GO:0008922">
    <property type="term" value="F:long-chain fatty acid [acyl-carrier-protein] ligase activity"/>
    <property type="evidence" value="ECO:0007669"/>
    <property type="project" value="UniProtKB-EC"/>
</dbReference>
<keyword evidence="5 6" id="KW-0472">Membrane</keyword>
<dbReference type="STRING" id="392484.LP43_2438"/>
<evidence type="ECO:0000256" key="5">
    <source>
        <dbReference type="ARBA" id="ARBA00023136"/>
    </source>
</evidence>
<dbReference type="PANTHER" id="PTHR23513">
    <property type="entry name" value="INTEGRAL MEMBRANE EFFLUX PROTEIN-RELATED"/>
    <property type="match status" value="1"/>
</dbReference>
<evidence type="ECO:0000256" key="2">
    <source>
        <dbReference type="ARBA" id="ARBA00022475"/>
    </source>
</evidence>
<keyword evidence="2" id="KW-1003">Cell membrane</keyword>
<comment type="caution">
    <text evidence="7">The sequence shown here is derived from an EMBL/GenBank/DDBJ whole genome shotgun (WGS) entry which is preliminary data.</text>
</comment>
<dbReference type="SUPFAM" id="SSF103473">
    <property type="entry name" value="MFS general substrate transporter"/>
    <property type="match status" value="1"/>
</dbReference>
<dbReference type="Pfam" id="PF07690">
    <property type="entry name" value="MFS_1"/>
    <property type="match status" value="1"/>
</dbReference>
<name>A0A0A0BDF3_9GAMM</name>
<dbReference type="GO" id="GO:0016746">
    <property type="term" value="F:acyltransferase activity"/>
    <property type="evidence" value="ECO:0007669"/>
    <property type="project" value="UniProtKB-KW"/>
</dbReference>
<evidence type="ECO:0000256" key="3">
    <source>
        <dbReference type="ARBA" id="ARBA00022692"/>
    </source>
</evidence>
<keyword evidence="7" id="KW-0012">Acyltransferase</keyword>
<dbReference type="GO" id="GO:0022857">
    <property type="term" value="F:transmembrane transporter activity"/>
    <property type="evidence" value="ECO:0007669"/>
    <property type="project" value="InterPro"/>
</dbReference>
<accession>A0A0A0BDF3</accession>
<dbReference type="AlphaFoldDB" id="A0A0A0BDF3"/>
<reference evidence="7 8" key="1">
    <citation type="submission" date="2014-09" db="EMBL/GenBank/DDBJ databases">
        <authorList>
            <person name="Grob C."/>
            <person name="Taubert M."/>
            <person name="Howat A.M."/>
            <person name="Burns O.J."/>
            <person name="Dixon J.L."/>
            <person name="Chen Y."/>
            <person name="Murrell J.C."/>
        </authorList>
    </citation>
    <scope>NUCLEOTIDE SEQUENCE [LARGE SCALE GENOMIC DNA]</scope>
    <source>
        <strain evidence="7">L4</strain>
    </source>
</reference>
<evidence type="ECO:0000256" key="1">
    <source>
        <dbReference type="ARBA" id="ARBA00004651"/>
    </source>
</evidence>
<sequence length="425" mass="46534">MKSSSLLATAKLPGFMSFLAVAFINAMVDLGHKILIQNTIFKVYDDAAQVALTAVINSLILLPFILLFTPAGFLSDRFSKPRIMRYTAFSAIIITLLITLAYYQGWFLFAFAMTLVLAAQSAIYSPAKYGYIRELAGNDKLSPANGFMQATTIIAILSGIFVFTILFELTLAGQVYNNESQLIEHIAVIGWLLVLLSCIEFLLACRLPASATEQDSIRFNWQGYLRGWTLHENWRRIRHNPIIWYAILGLSMFWGISQTFLATFPAFAKIALAEDNTIIIQGLLACSGVGIIIGSFIAGSSSQGHIKTILIPFGAIGMCCVLFVLPHLSTTESFAFAIMAFGLFGGLFIIPLNALIQLHAPIAQIGTILAGNNWVQNLVMIGFLIITFLAASAAIASKTMIHAIPIITVILALLLVWRSNKARRA</sequence>
<dbReference type="EC" id="6.2.1.20" evidence="7"/>
<feature type="transmembrane region" description="Helical" evidence="6">
    <location>
        <begin position="50"/>
        <end position="74"/>
    </location>
</feature>
<dbReference type="RefSeq" id="WP_281085245.1">
    <property type="nucleotide sequence ID" value="NZ_JRQD01000007.1"/>
</dbReference>
<dbReference type="PANTHER" id="PTHR23513:SF6">
    <property type="entry name" value="MAJOR FACILITATOR SUPERFAMILY ASSOCIATED DOMAIN-CONTAINING PROTEIN"/>
    <property type="match status" value="1"/>
</dbReference>
<feature type="transmembrane region" description="Helical" evidence="6">
    <location>
        <begin position="401"/>
        <end position="417"/>
    </location>
</feature>
<dbReference type="InterPro" id="IPR036259">
    <property type="entry name" value="MFS_trans_sf"/>
</dbReference>
<feature type="transmembrane region" description="Helical" evidence="6">
    <location>
        <begin position="278"/>
        <end position="297"/>
    </location>
</feature>
<proteinExistence type="predicted"/>
<dbReference type="Proteomes" id="UP000029999">
    <property type="component" value="Unassembled WGS sequence"/>
</dbReference>
<keyword evidence="7" id="KW-0436">Ligase</keyword>
<keyword evidence="7" id="KW-0808">Transferase</keyword>
<dbReference type="EMBL" id="JRQD01000007">
    <property type="protein sequence ID" value="KGM05875.1"/>
    <property type="molecule type" value="Genomic_DNA"/>
</dbReference>
<organism evidence="7 8">
    <name type="scientific">Methylophaga thiooxydans</name>
    <dbReference type="NCBI Taxonomy" id="392484"/>
    <lineage>
        <taxon>Bacteria</taxon>
        <taxon>Pseudomonadati</taxon>
        <taxon>Pseudomonadota</taxon>
        <taxon>Gammaproteobacteria</taxon>
        <taxon>Thiotrichales</taxon>
        <taxon>Piscirickettsiaceae</taxon>
        <taxon>Methylophaga</taxon>
    </lineage>
</organism>
<gene>
    <name evidence="7" type="ORF">LP43_2438</name>
</gene>
<evidence type="ECO:0000256" key="4">
    <source>
        <dbReference type="ARBA" id="ARBA00022989"/>
    </source>
</evidence>
<evidence type="ECO:0000313" key="8">
    <source>
        <dbReference type="Proteomes" id="UP000029999"/>
    </source>
</evidence>